<organism evidence="3 4">
    <name type="scientific">Mucilaginibacter arboris</name>
    <dbReference type="NCBI Taxonomy" id="2682090"/>
    <lineage>
        <taxon>Bacteria</taxon>
        <taxon>Pseudomonadati</taxon>
        <taxon>Bacteroidota</taxon>
        <taxon>Sphingobacteriia</taxon>
        <taxon>Sphingobacteriales</taxon>
        <taxon>Sphingobacteriaceae</taxon>
        <taxon>Mucilaginibacter</taxon>
    </lineage>
</organism>
<dbReference type="GO" id="GO:0003700">
    <property type="term" value="F:DNA-binding transcription factor activity"/>
    <property type="evidence" value="ECO:0007669"/>
    <property type="project" value="InterPro"/>
</dbReference>
<dbReference type="Pfam" id="PF13411">
    <property type="entry name" value="MerR_1"/>
    <property type="match status" value="1"/>
</dbReference>
<dbReference type="Proteomes" id="UP000462014">
    <property type="component" value="Unassembled WGS sequence"/>
</dbReference>
<dbReference type="PANTHER" id="PTHR30204">
    <property type="entry name" value="REDOX-CYCLING DRUG-SENSING TRANSCRIPTIONAL ACTIVATOR SOXR"/>
    <property type="match status" value="1"/>
</dbReference>
<dbReference type="SMART" id="SM00422">
    <property type="entry name" value="HTH_MERR"/>
    <property type="match status" value="1"/>
</dbReference>
<gene>
    <name evidence="3" type="ORF">GO621_10485</name>
</gene>
<accession>A0A7K1SXC2</accession>
<evidence type="ECO:0000259" key="2">
    <source>
        <dbReference type="PROSITE" id="PS50937"/>
    </source>
</evidence>
<comment type="caution">
    <text evidence="3">The sequence shown here is derived from an EMBL/GenBank/DDBJ whole genome shotgun (WGS) entry which is preliminary data.</text>
</comment>
<evidence type="ECO:0000313" key="3">
    <source>
        <dbReference type="EMBL" id="MVN21962.1"/>
    </source>
</evidence>
<dbReference type="Gene3D" id="1.10.1660.10">
    <property type="match status" value="1"/>
</dbReference>
<dbReference type="AlphaFoldDB" id="A0A7K1SXC2"/>
<dbReference type="InterPro" id="IPR009061">
    <property type="entry name" value="DNA-bd_dom_put_sf"/>
</dbReference>
<dbReference type="GO" id="GO:0003677">
    <property type="term" value="F:DNA binding"/>
    <property type="evidence" value="ECO:0007669"/>
    <property type="project" value="UniProtKB-KW"/>
</dbReference>
<dbReference type="RefSeq" id="WP_157566765.1">
    <property type="nucleotide sequence ID" value="NZ_WPIK01000008.1"/>
</dbReference>
<dbReference type="InterPro" id="IPR047057">
    <property type="entry name" value="MerR_fam"/>
</dbReference>
<protein>
    <submittedName>
        <fullName evidence="3">MerR family transcriptional regulator</fullName>
    </submittedName>
</protein>
<proteinExistence type="predicted"/>
<feature type="domain" description="HTH merR-type" evidence="2">
    <location>
        <begin position="12"/>
        <end position="82"/>
    </location>
</feature>
<name>A0A7K1SXC2_9SPHI</name>
<dbReference type="PROSITE" id="PS50937">
    <property type="entry name" value="HTH_MERR_2"/>
    <property type="match status" value="1"/>
</dbReference>
<keyword evidence="1" id="KW-0238">DNA-binding</keyword>
<evidence type="ECO:0000313" key="4">
    <source>
        <dbReference type="Proteomes" id="UP000462014"/>
    </source>
</evidence>
<sequence length="111" mass="13133">MPYKERDINKMYYTMGEVSAMFNVNQSMIRFYEKEFDILQPKKNKKGNRLFTPEDVDNLKIIFNLINERGFTLQGARDYLKQNGSEAKESQQVISALENLKKFLLEVKEQL</sequence>
<dbReference type="PANTHER" id="PTHR30204:SF15">
    <property type="entry name" value="BLL5018 PROTEIN"/>
    <property type="match status" value="1"/>
</dbReference>
<dbReference type="InterPro" id="IPR000551">
    <property type="entry name" value="MerR-type_HTH_dom"/>
</dbReference>
<dbReference type="EMBL" id="WPIK01000008">
    <property type="protein sequence ID" value="MVN21962.1"/>
    <property type="molecule type" value="Genomic_DNA"/>
</dbReference>
<evidence type="ECO:0000256" key="1">
    <source>
        <dbReference type="ARBA" id="ARBA00023125"/>
    </source>
</evidence>
<reference evidence="3 4" key="1">
    <citation type="submission" date="2019-12" db="EMBL/GenBank/DDBJ databases">
        <title>Mucilaginibacter sp. HMF7410 genome sequencing and assembly.</title>
        <authorList>
            <person name="Kang H."/>
            <person name="Cha I."/>
            <person name="Kim H."/>
            <person name="Joh K."/>
        </authorList>
    </citation>
    <scope>NUCLEOTIDE SEQUENCE [LARGE SCALE GENOMIC DNA]</scope>
    <source>
        <strain evidence="3 4">HMF7410</strain>
    </source>
</reference>
<dbReference type="SUPFAM" id="SSF46955">
    <property type="entry name" value="Putative DNA-binding domain"/>
    <property type="match status" value="1"/>
</dbReference>
<keyword evidence="4" id="KW-1185">Reference proteome</keyword>